<dbReference type="Pfam" id="PF00059">
    <property type="entry name" value="Lectin_C"/>
    <property type="match status" value="2"/>
</dbReference>
<dbReference type="AlphaFoldDB" id="A0AAW0NEE1"/>
<comment type="subcellular location">
    <subcellularLocation>
        <location evidence="1">Cell membrane</location>
        <topology evidence="1">Single-pass type II membrane protein</topology>
    </subcellularLocation>
</comment>
<dbReference type="SMART" id="SM00034">
    <property type="entry name" value="CLECT"/>
    <property type="match status" value="2"/>
</dbReference>
<evidence type="ECO:0000259" key="2">
    <source>
        <dbReference type="PROSITE" id="PS50041"/>
    </source>
</evidence>
<comment type="caution">
    <text evidence="3">The sequence shown here is derived from an EMBL/GenBank/DDBJ whole genome shotgun (WGS) entry which is preliminary data.</text>
</comment>
<accession>A0AAW0NEE1</accession>
<dbReference type="InterPro" id="IPR016187">
    <property type="entry name" value="CTDL_fold"/>
</dbReference>
<dbReference type="EMBL" id="JBBPFD010000017">
    <property type="protein sequence ID" value="KAK7891338.1"/>
    <property type="molecule type" value="Genomic_DNA"/>
</dbReference>
<name>A0AAW0NEE1_9GOBI</name>
<dbReference type="InterPro" id="IPR016186">
    <property type="entry name" value="C-type_lectin-like/link_sf"/>
</dbReference>
<evidence type="ECO:0000313" key="3">
    <source>
        <dbReference type="EMBL" id="KAK7891338.1"/>
    </source>
</evidence>
<sequence>MLRYWECVSHSAFVSENFNLTRERDELKLKQSTLYNFTTSGWVYFKGSMYLKPDTWQNWHESRKYCQQRGADLIIINNVQEQEFATERFGRLIWIGLSDLEQEGVWRWVDGSLLNTRHFSNCYVHILSTNINNIFVLLEIFNLTDERDELKLKLWTLYNLTSSDWVYFNGSMYLKSNKKQNWQESRKYCQQRGADLIIINNVQEQLFATGTFGKLIWIGLSDLEQEGVWRWVDGSLLNTSLRPIAPGRVSHDKQVLGDGLED</sequence>
<proteinExistence type="predicted"/>
<feature type="domain" description="C-type lectin" evidence="2">
    <location>
        <begin position="45"/>
        <end position="122"/>
    </location>
</feature>
<dbReference type="PROSITE" id="PS50041">
    <property type="entry name" value="C_TYPE_LECTIN_2"/>
    <property type="match status" value="2"/>
</dbReference>
<dbReference type="Proteomes" id="UP001460270">
    <property type="component" value="Unassembled WGS sequence"/>
</dbReference>
<keyword evidence="4" id="KW-1185">Reference proteome</keyword>
<evidence type="ECO:0000256" key="1">
    <source>
        <dbReference type="ARBA" id="ARBA00004401"/>
    </source>
</evidence>
<protein>
    <recommendedName>
        <fullName evidence="2">C-type lectin domain-containing protein</fullName>
    </recommendedName>
</protein>
<dbReference type="InterPro" id="IPR050828">
    <property type="entry name" value="C-type_lectin/matrix_domain"/>
</dbReference>
<organism evidence="3 4">
    <name type="scientific">Mugilogobius chulae</name>
    <name type="common">yellowstripe goby</name>
    <dbReference type="NCBI Taxonomy" id="88201"/>
    <lineage>
        <taxon>Eukaryota</taxon>
        <taxon>Metazoa</taxon>
        <taxon>Chordata</taxon>
        <taxon>Craniata</taxon>
        <taxon>Vertebrata</taxon>
        <taxon>Euteleostomi</taxon>
        <taxon>Actinopterygii</taxon>
        <taxon>Neopterygii</taxon>
        <taxon>Teleostei</taxon>
        <taxon>Neoteleostei</taxon>
        <taxon>Acanthomorphata</taxon>
        <taxon>Gobiaria</taxon>
        <taxon>Gobiiformes</taxon>
        <taxon>Gobioidei</taxon>
        <taxon>Gobiidae</taxon>
        <taxon>Gobionellinae</taxon>
        <taxon>Mugilogobius</taxon>
    </lineage>
</organism>
<dbReference type="Gene3D" id="3.10.100.10">
    <property type="entry name" value="Mannose-Binding Protein A, subunit A"/>
    <property type="match status" value="2"/>
</dbReference>
<reference evidence="4" key="1">
    <citation type="submission" date="2024-04" db="EMBL/GenBank/DDBJ databases">
        <title>Salinicola lusitanus LLJ914,a marine bacterium isolated from the Okinawa Trough.</title>
        <authorList>
            <person name="Li J."/>
        </authorList>
    </citation>
    <scope>NUCLEOTIDE SEQUENCE [LARGE SCALE GENOMIC DNA]</scope>
</reference>
<dbReference type="PANTHER" id="PTHR45710">
    <property type="entry name" value="C-TYPE LECTIN DOMAIN-CONTAINING PROTEIN 180"/>
    <property type="match status" value="1"/>
</dbReference>
<feature type="domain" description="C-type lectin" evidence="2">
    <location>
        <begin position="168"/>
        <end position="238"/>
    </location>
</feature>
<dbReference type="GO" id="GO:0005886">
    <property type="term" value="C:plasma membrane"/>
    <property type="evidence" value="ECO:0007669"/>
    <property type="project" value="UniProtKB-SubCell"/>
</dbReference>
<dbReference type="InterPro" id="IPR001304">
    <property type="entry name" value="C-type_lectin-like"/>
</dbReference>
<gene>
    <name evidence="3" type="ORF">WMY93_023301</name>
</gene>
<dbReference type="SUPFAM" id="SSF56436">
    <property type="entry name" value="C-type lectin-like"/>
    <property type="match status" value="2"/>
</dbReference>
<dbReference type="PANTHER" id="PTHR45710:SF8">
    <property type="entry name" value="RERATING FAMILY MEMBER 4"/>
    <property type="match status" value="1"/>
</dbReference>
<evidence type="ECO:0000313" key="4">
    <source>
        <dbReference type="Proteomes" id="UP001460270"/>
    </source>
</evidence>